<feature type="domain" description="GST C-terminal" evidence="7">
    <location>
        <begin position="1702"/>
        <end position="1827"/>
    </location>
</feature>
<dbReference type="InterPro" id="IPR036282">
    <property type="entry name" value="Glutathione-S-Trfase_C_sf"/>
</dbReference>
<dbReference type="FunFam" id="1.20.1050.10:FF:000012">
    <property type="entry name" value="Tau class glutathione S-transferase"/>
    <property type="match status" value="8"/>
</dbReference>
<keyword evidence="2" id="KW-0808">Transferase</keyword>
<dbReference type="CDD" id="cd03185">
    <property type="entry name" value="GST_C_Tau"/>
    <property type="match status" value="8"/>
</dbReference>
<dbReference type="Pfam" id="PF02798">
    <property type="entry name" value="GST_N"/>
    <property type="match status" value="4"/>
</dbReference>
<feature type="domain" description="GST C-terminal" evidence="7">
    <location>
        <begin position="1206"/>
        <end position="1330"/>
    </location>
</feature>
<evidence type="ECO:0000256" key="4">
    <source>
        <dbReference type="ARBA" id="ARBA00047960"/>
    </source>
</evidence>
<keyword evidence="9" id="KW-1185">Reference proteome</keyword>
<feature type="domain" description="GST N-terminal" evidence="6">
    <location>
        <begin position="910"/>
        <end position="989"/>
    </location>
</feature>
<dbReference type="PANTHER" id="PTHR11260">
    <property type="entry name" value="GLUTATHIONE S-TRANSFERASE, GST, SUPERFAMILY, GST DOMAIN CONTAINING"/>
    <property type="match status" value="1"/>
</dbReference>
<dbReference type="GO" id="GO:0005737">
    <property type="term" value="C:cytoplasm"/>
    <property type="evidence" value="ECO:0007669"/>
    <property type="project" value="TreeGrafter"/>
</dbReference>
<dbReference type="InterPro" id="IPR036249">
    <property type="entry name" value="Thioredoxin-like_sf"/>
</dbReference>
<dbReference type="FunFam" id="3.40.30.10:FF:000200">
    <property type="entry name" value="Glutathione S-transferase"/>
    <property type="match status" value="5"/>
</dbReference>
<evidence type="ECO:0000259" key="7">
    <source>
        <dbReference type="PROSITE" id="PS50405"/>
    </source>
</evidence>
<dbReference type="InterPro" id="IPR010987">
    <property type="entry name" value="Glutathione-S-Trfase_C-like"/>
</dbReference>
<dbReference type="Pfam" id="PF13417">
    <property type="entry name" value="GST_N_3"/>
    <property type="match status" value="4"/>
</dbReference>
<feature type="domain" description="GST N-terminal" evidence="6">
    <location>
        <begin position="673"/>
        <end position="753"/>
    </location>
</feature>
<evidence type="ECO:0000313" key="9">
    <source>
        <dbReference type="Proteomes" id="UP001341281"/>
    </source>
</evidence>
<feature type="domain" description="GST C-terminal" evidence="7">
    <location>
        <begin position="758"/>
        <end position="897"/>
    </location>
</feature>
<dbReference type="PANTHER" id="PTHR11260:SF773">
    <property type="entry name" value="GLUTATHIONE S-TRANSFERASE U26"/>
    <property type="match status" value="1"/>
</dbReference>
<dbReference type="EC" id="2.5.1.18" evidence="1"/>
<dbReference type="SUPFAM" id="SSF52833">
    <property type="entry name" value="Thioredoxin-like"/>
    <property type="match status" value="8"/>
</dbReference>
<dbReference type="InterPro" id="IPR004045">
    <property type="entry name" value="Glutathione_S-Trfase_N"/>
</dbReference>
<feature type="domain" description="GST N-terminal" evidence="6">
    <location>
        <begin position="1848"/>
        <end position="1927"/>
    </location>
</feature>
<feature type="domain" description="GST C-terminal" evidence="7">
    <location>
        <begin position="1932"/>
        <end position="2067"/>
    </location>
</feature>
<evidence type="ECO:0000256" key="1">
    <source>
        <dbReference type="ARBA" id="ARBA00012452"/>
    </source>
</evidence>
<feature type="coiled-coil region" evidence="5">
    <location>
        <begin position="795"/>
        <end position="825"/>
    </location>
</feature>
<feature type="domain" description="GST N-terminal" evidence="6">
    <location>
        <begin position="1367"/>
        <end position="1447"/>
    </location>
</feature>
<dbReference type="PROSITE" id="PS50404">
    <property type="entry name" value="GST_NTER"/>
    <property type="match status" value="8"/>
</dbReference>
<comment type="catalytic activity">
    <reaction evidence="4">
        <text>RX + glutathione = an S-substituted glutathione + a halide anion + H(+)</text>
        <dbReference type="Rhea" id="RHEA:16437"/>
        <dbReference type="ChEBI" id="CHEBI:15378"/>
        <dbReference type="ChEBI" id="CHEBI:16042"/>
        <dbReference type="ChEBI" id="CHEBI:17792"/>
        <dbReference type="ChEBI" id="CHEBI:57925"/>
        <dbReference type="ChEBI" id="CHEBI:90779"/>
        <dbReference type="EC" id="2.5.1.18"/>
    </reaction>
</comment>
<sequence>MESPPKNRFPSSCFSRSARFSFVSFADSLCVFSSDDHIDSINGLEHCTVVQSVRNGGIDASVVLYRVIDELSPETSHGAVVGIRRQEGRPVEYLVVVEVLEDDKGLADGAIAVQEHGHLLVDGVVGEQQLALVLQIFEDELVGHALEPQRRLDAVDDRAAEGADELYRFYGLKQPSNFFWLASEPEVISRNMSSSSPQPAVKLIGAFGSPFSYRAEAALRLKGVPYEFIKEDLSNKSELLLTHNPVHKKVPVLLHGDRAICESLVIVEYVGDAFDGAPLLPADPYDRATARFWADFIDSKLLKPFWLAHWTEGEVHKGFAEEAKQNLTLLEAQLIKGKKKFFGGDTVGYLDVAAGWLGPWDAVLEEVTGVALMDENEYPALCQWARDFSSHEALKQCAPNTNRDQIIAYFSKNKENYKSFAKAWSQQNMSSSPQSAVKLIGAFGSPFSYRAEVALRLKGVPYEFIGEDLSNKSELLLTHNPVHKKVPVLLHGDRAICESLIIVEYVDDAFDGTPLLPTDPYDRAMARFWADFIDSKLLKPFLLAHWTEGEVQKGFAEEAKQNLTLLETQLIKGKKKKLFGGDTIGYLDVAAGWLGPWDAVLEKVTGVALIDENEYPALCQWAREFSYHEALKQCVPNTNRDRVVAYFSENKEKYKRFAKAWSQQNMSSSSPQAAVKVLGAAVSPYSFRVEVALRLKGVPYEFIHEDLMSNKSELLLQHNPVHKKVPVLIHGDRAICESLVIVEYVDDAFDGPPLLPADPYDRAMARFWADFFDSKFLKPFWLAHWTEGEAREGFAKETKQNLALLEAQLIQHQQLKGKEEEQQEKKKRFFGGDTVGYMDVACSWLGGPWPSVLEEVTGVALVNEKDHPALCQWAKDYCSHEALKPCVPDRDRLVAYFTQNKDKYKMRAKAAVPLIGAFSSPFAHRAEAALRLKGVPYEFIQEDLGNKSELLLKHNPIHKKVPVLLHGDRTVCESLVIIEYVDEAFDGPPLLPSDPYDRATARFWAHFTDQKCVRPLWLALWTEGELQKGFLKETKENLELLEKQLEGKKFFGGDSVGYLDIVLGVLAHWVGVLEEVTGVTLLGDGYPALPLGGGVHFRRGSEALPAKQRAKEKMPSSSSPPEVKLLGFFGSPFAHRAEAALCLKGVAYELILEDLFGTKSELLLRHNPVHKKVPVLVHGDRGVSESLIIAEYVDEAFDGPPLLPTDPYDRAMARFWADFIENKLTKPFFMALWLEEGEAREGFEKEGKELAALLEAQLKGKRFFGGDRPGYVDVAASLLGPCRMAIEEVMGVTMLNEDEHPALCQWAKDYCSHEALQPCMPDMEKLVAYFTENKGMYTASVKAMLQQQQARKHSKSDRRSRKMSSSPPVKLIGFFGSPYAFRAQAALCLKGVPYELILEDLFGTKSELLLQLNPVHKKVPVLLHGDRAISESLVIAEYIDEAFDGPPLLPADPYDRAMARFWADFIENKLTKPFFMSLWVEGEAREAFQKEGKELLALLEAQLKGKRFFGGDRPGYLDVAASALGPWRIAIEELMGVTVLNEEEHPALCQWAKDYCSHEALKPCIPDREKLLSYFVENKERYTASVRAMLQQQQQNVLDYRLVTLLIVKLYQTKKMSPPVKLIGAFGSPFVHRAEAALRLKGVPYELIQEDMDNKSELLLQHNPIHKKVPVLLHGDRAVCESLLIVEYVDEAFDGPPLLPVDPVDRAAARFWAHFMDHKCRRSIWLALWTEGEQQKGFLEETKQNLALLQAQLDGKRFFGGDSVGYLDIALSGISHWMGVSEVTGVSLMGGEDDECLAALRRWGKEYTSDEAVKQCLPSRERLKAHFAAKKDKLKLGAMAMLQHGGGAVVKVIGAFDSPFSHRAEVALRLKGVPYELVLEDLGNKSDLLLQHNPVHKKVPVLLHGDRAICESLLIVEYVDEAFEGPPLLPADPLARATARFWARFLDDKCSTPFWLSLWTEGEAQQGFVKEIKKLLKVLEAQLQEVAKNGRFFGGDAVGYVDIAASGLAHWLPVLQEVAGVTLVTEEEYPELCRWAEAYAADETVRGCLPDREALLARFSARKDMFVAMAKSMAGAAPK</sequence>
<dbReference type="SFLD" id="SFLDG00358">
    <property type="entry name" value="Main_(cytGST)"/>
    <property type="match status" value="8"/>
</dbReference>
<dbReference type="GO" id="GO:0004364">
    <property type="term" value="F:glutathione transferase activity"/>
    <property type="evidence" value="ECO:0007669"/>
    <property type="project" value="UniProtKB-EC"/>
</dbReference>
<dbReference type="Pfam" id="PF00043">
    <property type="entry name" value="GST_C"/>
    <property type="match status" value="3"/>
</dbReference>
<feature type="domain" description="GST N-terminal" evidence="6">
    <location>
        <begin position="435"/>
        <end position="514"/>
    </location>
</feature>
<feature type="domain" description="GST C-terminal" evidence="7">
    <location>
        <begin position="1452"/>
        <end position="1585"/>
    </location>
</feature>
<evidence type="ECO:0000256" key="2">
    <source>
        <dbReference type="ARBA" id="ARBA00022679"/>
    </source>
</evidence>
<feature type="domain" description="GST N-terminal" evidence="6">
    <location>
        <begin position="199"/>
        <end position="278"/>
    </location>
</feature>
<dbReference type="SFLD" id="SFLDS00019">
    <property type="entry name" value="Glutathione_Transferase_(cytos"/>
    <property type="match status" value="8"/>
</dbReference>
<comment type="similarity">
    <text evidence="3">Belongs to the GST superfamily. Tau family.</text>
</comment>
<dbReference type="Gene3D" id="3.40.30.10">
    <property type="entry name" value="Glutaredoxin"/>
    <property type="match status" value="8"/>
</dbReference>
<feature type="domain" description="GST N-terminal" evidence="6">
    <location>
        <begin position="1618"/>
        <end position="1697"/>
    </location>
</feature>
<dbReference type="EMBL" id="CP144748">
    <property type="protein sequence ID" value="WVZ67430.1"/>
    <property type="molecule type" value="Genomic_DNA"/>
</dbReference>
<dbReference type="InterPro" id="IPR004046">
    <property type="entry name" value="GST_C"/>
</dbReference>
<evidence type="ECO:0000259" key="6">
    <source>
        <dbReference type="PROSITE" id="PS50404"/>
    </source>
</evidence>
<name>A0AAQ3T769_PASNO</name>
<dbReference type="GO" id="GO:0006749">
    <property type="term" value="P:glutathione metabolic process"/>
    <property type="evidence" value="ECO:0007669"/>
    <property type="project" value="InterPro"/>
</dbReference>
<dbReference type="PROSITE" id="PS50405">
    <property type="entry name" value="GST_CTER"/>
    <property type="match status" value="8"/>
</dbReference>
<dbReference type="CDD" id="cd03058">
    <property type="entry name" value="GST_N_Tau"/>
    <property type="match status" value="8"/>
</dbReference>
<evidence type="ECO:0000313" key="8">
    <source>
        <dbReference type="EMBL" id="WVZ67430.1"/>
    </source>
</evidence>
<dbReference type="SUPFAM" id="SSF47616">
    <property type="entry name" value="GST C-terminal domain-like"/>
    <property type="match status" value="8"/>
</dbReference>
<reference evidence="8 9" key="1">
    <citation type="submission" date="2024-02" db="EMBL/GenBank/DDBJ databases">
        <title>High-quality chromosome-scale genome assembly of Pensacola bahiagrass (Paspalum notatum Flugge var. saurae).</title>
        <authorList>
            <person name="Vega J.M."/>
            <person name="Podio M."/>
            <person name="Orjuela J."/>
            <person name="Siena L.A."/>
            <person name="Pessino S.C."/>
            <person name="Combes M.C."/>
            <person name="Mariac C."/>
            <person name="Albertini E."/>
            <person name="Pupilli F."/>
            <person name="Ortiz J.P.A."/>
            <person name="Leblanc O."/>
        </authorList>
    </citation>
    <scope>NUCLEOTIDE SEQUENCE [LARGE SCALE GENOMIC DNA]</scope>
    <source>
        <strain evidence="8">R1</strain>
        <tissue evidence="8">Leaf</tissue>
    </source>
</reference>
<feature type="domain" description="GST C-terminal" evidence="7">
    <location>
        <begin position="283"/>
        <end position="410"/>
    </location>
</feature>
<organism evidence="8 9">
    <name type="scientific">Paspalum notatum var. saurae</name>
    <dbReference type="NCBI Taxonomy" id="547442"/>
    <lineage>
        <taxon>Eukaryota</taxon>
        <taxon>Viridiplantae</taxon>
        <taxon>Streptophyta</taxon>
        <taxon>Embryophyta</taxon>
        <taxon>Tracheophyta</taxon>
        <taxon>Spermatophyta</taxon>
        <taxon>Magnoliopsida</taxon>
        <taxon>Liliopsida</taxon>
        <taxon>Poales</taxon>
        <taxon>Poaceae</taxon>
        <taxon>PACMAD clade</taxon>
        <taxon>Panicoideae</taxon>
        <taxon>Andropogonodae</taxon>
        <taxon>Paspaleae</taxon>
        <taxon>Paspalinae</taxon>
        <taxon>Paspalum</taxon>
    </lineage>
</organism>
<proteinExistence type="inferred from homology"/>
<dbReference type="InterPro" id="IPR045073">
    <property type="entry name" value="Omega/Tau-like"/>
</dbReference>
<protein>
    <recommendedName>
        <fullName evidence="1">glutathione transferase</fullName>
        <ecNumber evidence="1">2.5.1.18</ecNumber>
    </recommendedName>
</protein>
<dbReference type="Proteomes" id="UP001341281">
    <property type="component" value="Chromosome 04"/>
</dbReference>
<dbReference type="InterPro" id="IPR040079">
    <property type="entry name" value="Glutathione_S-Trfase"/>
</dbReference>
<evidence type="ECO:0000256" key="3">
    <source>
        <dbReference type="ARBA" id="ARBA00025743"/>
    </source>
</evidence>
<keyword evidence="5" id="KW-0175">Coiled coil</keyword>
<dbReference type="SFLD" id="SFLDG01152">
    <property type="entry name" value="Main.3:_Omega-_and_Tau-like"/>
    <property type="match status" value="8"/>
</dbReference>
<dbReference type="Gene3D" id="1.20.1050.10">
    <property type="match status" value="8"/>
</dbReference>
<feature type="domain" description="GST C-terminal" evidence="7">
    <location>
        <begin position="994"/>
        <end position="1133"/>
    </location>
</feature>
<accession>A0AAQ3T769</accession>
<dbReference type="FunFam" id="3.40.30.10:FF:000044">
    <property type="entry name" value="Glutathione S-transferase GSTU6"/>
    <property type="match status" value="1"/>
</dbReference>
<feature type="domain" description="GST N-terminal" evidence="6">
    <location>
        <begin position="1121"/>
        <end position="1201"/>
    </location>
</feature>
<dbReference type="InterPro" id="IPR045074">
    <property type="entry name" value="GST_C_Tau"/>
</dbReference>
<gene>
    <name evidence="8" type="ORF">U9M48_016505</name>
</gene>
<evidence type="ECO:0000256" key="5">
    <source>
        <dbReference type="SAM" id="Coils"/>
    </source>
</evidence>
<feature type="domain" description="GST C-terminal" evidence="7">
    <location>
        <begin position="519"/>
        <end position="647"/>
    </location>
</feature>